<dbReference type="PANTHER" id="PTHR32039">
    <property type="entry name" value="MAGNESIUM-CHELATASE SUBUNIT CHLI"/>
    <property type="match status" value="1"/>
</dbReference>
<keyword evidence="4" id="KW-1185">Reference proteome</keyword>
<dbReference type="AlphaFoldDB" id="A0A857MIS2"/>
<dbReference type="InterPro" id="IPR000523">
    <property type="entry name" value="Mg_chelatse_chII-like_cat_dom"/>
</dbReference>
<dbReference type="InterPro" id="IPR004482">
    <property type="entry name" value="Mg_chelat-rel"/>
</dbReference>
<name>A0A857MIS2_9BACT</name>
<dbReference type="InterPro" id="IPR045006">
    <property type="entry name" value="CHLI-like"/>
</dbReference>
<dbReference type="PANTHER" id="PTHR32039:SF7">
    <property type="entry name" value="COMPETENCE PROTEIN COMM"/>
    <property type="match status" value="1"/>
</dbReference>
<evidence type="ECO:0000259" key="2">
    <source>
        <dbReference type="SMART" id="SM00382"/>
    </source>
</evidence>
<organism evidence="3 4">
    <name type="scientific">Candidatus Mycosynbacter amalyticus</name>
    <dbReference type="NCBI Taxonomy" id="2665156"/>
    <lineage>
        <taxon>Bacteria</taxon>
        <taxon>Candidatus Saccharimonadota</taxon>
        <taxon>Candidatus Saccharimonadota incertae sedis</taxon>
        <taxon>Candidatus Mycosynbacter</taxon>
    </lineage>
</organism>
<dbReference type="NCBIfam" id="TIGR00368">
    <property type="entry name" value="YifB family Mg chelatase-like AAA ATPase"/>
    <property type="match status" value="1"/>
</dbReference>
<evidence type="ECO:0000313" key="3">
    <source>
        <dbReference type="EMBL" id="QHN42456.1"/>
    </source>
</evidence>
<dbReference type="Pfam" id="PF01078">
    <property type="entry name" value="Mg_chelatase"/>
    <property type="match status" value="1"/>
</dbReference>
<dbReference type="SUPFAM" id="SSF52540">
    <property type="entry name" value="P-loop containing nucleoside triphosphate hydrolases"/>
    <property type="match status" value="1"/>
</dbReference>
<evidence type="ECO:0000256" key="1">
    <source>
        <dbReference type="ARBA" id="ARBA00006354"/>
    </source>
</evidence>
<protein>
    <submittedName>
        <fullName evidence="3">YifB family Mg chelatase-like AAA ATPase</fullName>
    </submittedName>
</protein>
<sequence length="504" mass="54615">MVAKVTCVAPVGFSGSLVEVECDSKRGLPALQIVGMGNKAIDEAKERVRSAVSNSLLQFPDSKITINLAPAELPKDGSHYDLAIAVAILTISGQLKQSQVNESVFIGELALDGSIRPVRGIINAVECAAVHKFTRIFIPEANLEQALLVDGIDIIPVRDLKQLFLHLKQELVVTPATSSVTETAHTTSPTYAIDAISGQEQAKRALVIAVAGRHNILLNGPPGSGKTLLARTMTSLLPALTPRERIAVTKLHSLSGEATEEIVSTRPFRAPHHTASRSALIGGGTRPKPGEISLAHHGVLFLDEIPEYPRSVLEALRQPLEDRQVSIDRAQGHLTYPADFMMVATMNPCPCGFYGDDSKECTCSLQQIGGYQKRLSGPLLDRIDLTLTVPRVPTEQFLAHTPTHFPQHASALESITKATSRQNHRYKRSDKYNSSLSSHNIVVATQLTTAAASVLNRANKSLNLSARSYFKTIKVARTIADLSDSDTIEPTHVAEALQYRQSFT</sequence>
<feature type="domain" description="AAA+ ATPase" evidence="2">
    <location>
        <begin position="212"/>
        <end position="393"/>
    </location>
</feature>
<dbReference type="Gene3D" id="3.30.230.10">
    <property type="match status" value="1"/>
</dbReference>
<dbReference type="InterPro" id="IPR025158">
    <property type="entry name" value="Mg_chelat-rel_C"/>
</dbReference>
<dbReference type="Proteomes" id="UP001059824">
    <property type="component" value="Chromosome"/>
</dbReference>
<dbReference type="InterPro" id="IPR020568">
    <property type="entry name" value="Ribosomal_Su5_D2-typ_SF"/>
</dbReference>
<dbReference type="KEGG" id="mama:GII36_01135"/>
<gene>
    <name evidence="3" type="ORF">GII36_01135</name>
</gene>
<dbReference type="Pfam" id="PF13335">
    <property type="entry name" value="Mg_chelatase_C"/>
    <property type="match status" value="1"/>
</dbReference>
<evidence type="ECO:0000313" key="4">
    <source>
        <dbReference type="Proteomes" id="UP001059824"/>
    </source>
</evidence>
<dbReference type="Pfam" id="PF13541">
    <property type="entry name" value="ChlI"/>
    <property type="match status" value="1"/>
</dbReference>
<reference evidence="3" key="1">
    <citation type="journal article" date="2021" name="Nat. Microbiol.">
        <title>Cocultivation of an ultrasmall environmental parasitic bacterium with lytic ability against bacteria associated with wastewater foams.</title>
        <authorList>
            <person name="Batinovic S."/>
            <person name="Rose J.J.A."/>
            <person name="Ratcliffe J."/>
            <person name="Seviour R.J."/>
            <person name="Petrovski S."/>
        </authorList>
    </citation>
    <scope>NUCLEOTIDE SEQUENCE</scope>
    <source>
        <strain evidence="3">JR1</strain>
    </source>
</reference>
<dbReference type="EMBL" id="CP045921">
    <property type="protein sequence ID" value="QHN42456.1"/>
    <property type="molecule type" value="Genomic_DNA"/>
</dbReference>
<dbReference type="InterPro" id="IPR003593">
    <property type="entry name" value="AAA+_ATPase"/>
</dbReference>
<dbReference type="RefSeq" id="WP_260763799.1">
    <property type="nucleotide sequence ID" value="NZ_CP045921.1"/>
</dbReference>
<comment type="similarity">
    <text evidence="1">Belongs to the Mg-chelatase subunits D/I family. ComM subfamily.</text>
</comment>
<dbReference type="CDD" id="cd00009">
    <property type="entry name" value="AAA"/>
    <property type="match status" value="1"/>
</dbReference>
<dbReference type="SMART" id="SM00382">
    <property type="entry name" value="AAA"/>
    <property type="match status" value="1"/>
</dbReference>
<accession>A0A857MIS2</accession>
<proteinExistence type="inferred from homology"/>
<dbReference type="InterPro" id="IPR014721">
    <property type="entry name" value="Ribsml_uS5_D2-typ_fold_subgr"/>
</dbReference>
<dbReference type="GO" id="GO:0005524">
    <property type="term" value="F:ATP binding"/>
    <property type="evidence" value="ECO:0007669"/>
    <property type="project" value="InterPro"/>
</dbReference>
<dbReference type="Gene3D" id="3.40.50.300">
    <property type="entry name" value="P-loop containing nucleotide triphosphate hydrolases"/>
    <property type="match status" value="1"/>
</dbReference>
<dbReference type="SUPFAM" id="SSF54211">
    <property type="entry name" value="Ribosomal protein S5 domain 2-like"/>
    <property type="match status" value="1"/>
</dbReference>
<dbReference type="InterPro" id="IPR027417">
    <property type="entry name" value="P-loop_NTPase"/>
</dbReference>